<proteinExistence type="predicted"/>
<dbReference type="RefSeq" id="WP_234519010.1">
    <property type="nucleotide sequence ID" value="NZ_BAAAUF010000087.1"/>
</dbReference>
<organism evidence="2 3">
    <name type="scientific">Streptomyces glomeratus</name>
    <dbReference type="NCBI Taxonomy" id="284452"/>
    <lineage>
        <taxon>Bacteria</taxon>
        <taxon>Bacillati</taxon>
        <taxon>Actinomycetota</taxon>
        <taxon>Actinomycetes</taxon>
        <taxon>Kitasatosporales</taxon>
        <taxon>Streptomycetaceae</taxon>
        <taxon>Streptomyces</taxon>
    </lineage>
</organism>
<evidence type="ECO:0000313" key="2">
    <source>
        <dbReference type="EMBL" id="GAA3075608.1"/>
    </source>
</evidence>
<dbReference type="EMBL" id="BAAAUF010000087">
    <property type="protein sequence ID" value="GAA3075608.1"/>
    <property type="molecule type" value="Genomic_DNA"/>
</dbReference>
<protein>
    <recommendedName>
        <fullName evidence="1">SnoaL-like domain-containing protein</fullName>
    </recommendedName>
</protein>
<dbReference type="InterPro" id="IPR009959">
    <property type="entry name" value="Cyclase_SnoaL-like"/>
</dbReference>
<dbReference type="SUPFAM" id="SSF54427">
    <property type="entry name" value="NTF2-like"/>
    <property type="match status" value="1"/>
</dbReference>
<keyword evidence="3" id="KW-1185">Reference proteome</keyword>
<reference evidence="3" key="1">
    <citation type="journal article" date="2019" name="Int. J. Syst. Evol. Microbiol.">
        <title>The Global Catalogue of Microorganisms (GCM) 10K type strain sequencing project: providing services to taxonomists for standard genome sequencing and annotation.</title>
        <authorList>
            <consortium name="The Broad Institute Genomics Platform"/>
            <consortium name="The Broad Institute Genome Sequencing Center for Infectious Disease"/>
            <person name="Wu L."/>
            <person name="Ma J."/>
        </authorList>
    </citation>
    <scope>NUCLEOTIDE SEQUENCE [LARGE SCALE GENOMIC DNA]</scope>
    <source>
        <strain evidence="3">JCM 9091</strain>
    </source>
</reference>
<sequence length="180" mass="20003">MADRATMERIWEAHTAGEFVAQDVEATMATMDDDPIVVHVPTAMGGSGYDGVKDFYARWFIGRNPVDFTVRSISRTVGDDSLVDEMIVSFTHDIEVPWILPGLAPTGQQVRIPVIAVVDFRGPRVRSERIYWDQMAVLAQTQLLTDDIVRGLPVVTTPLDVLDGRVPLNQLTSPRLDVEP</sequence>
<dbReference type="InterPro" id="IPR032710">
    <property type="entry name" value="NTF2-like_dom_sf"/>
</dbReference>
<dbReference type="Pfam" id="PF12680">
    <property type="entry name" value="SnoaL_2"/>
    <property type="match status" value="1"/>
</dbReference>
<dbReference type="PANTHER" id="PTHR38436">
    <property type="entry name" value="POLYKETIDE CYCLASE SNOAL-LIKE DOMAIN"/>
    <property type="match status" value="1"/>
</dbReference>
<evidence type="ECO:0000259" key="1">
    <source>
        <dbReference type="Pfam" id="PF12680"/>
    </source>
</evidence>
<accession>A0ABP6M627</accession>
<evidence type="ECO:0000313" key="3">
    <source>
        <dbReference type="Proteomes" id="UP001501532"/>
    </source>
</evidence>
<dbReference type="InterPro" id="IPR037401">
    <property type="entry name" value="SnoaL-like"/>
</dbReference>
<feature type="domain" description="SnoaL-like" evidence="1">
    <location>
        <begin position="18"/>
        <end position="125"/>
    </location>
</feature>
<dbReference type="Proteomes" id="UP001501532">
    <property type="component" value="Unassembled WGS sequence"/>
</dbReference>
<name>A0ABP6M627_9ACTN</name>
<dbReference type="PANTHER" id="PTHR38436:SF3">
    <property type="entry name" value="CARBOXYMETHYLENEBUTENOLIDASE-RELATED"/>
    <property type="match status" value="1"/>
</dbReference>
<dbReference type="Gene3D" id="3.10.450.50">
    <property type="match status" value="1"/>
</dbReference>
<gene>
    <name evidence="2" type="ORF">GCM10010448_67380</name>
</gene>
<comment type="caution">
    <text evidence="2">The sequence shown here is derived from an EMBL/GenBank/DDBJ whole genome shotgun (WGS) entry which is preliminary data.</text>
</comment>